<proteinExistence type="predicted"/>
<keyword evidence="2" id="KW-1185">Reference proteome</keyword>
<gene>
    <name evidence="1" type="ORF">Q5H92_14660</name>
</gene>
<dbReference type="RefSeq" id="WP_305012284.1">
    <property type="nucleotide sequence ID" value="NZ_JAUQSX010000007.1"/>
</dbReference>
<dbReference type="Proteomes" id="UP001167796">
    <property type="component" value="Unassembled WGS sequence"/>
</dbReference>
<evidence type="ECO:0000313" key="1">
    <source>
        <dbReference type="EMBL" id="MDO7847607.1"/>
    </source>
</evidence>
<organism evidence="1 2">
    <name type="scientific">Hymenobacter mellowenesis</name>
    <dbReference type="NCBI Taxonomy" id="3063995"/>
    <lineage>
        <taxon>Bacteria</taxon>
        <taxon>Pseudomonadati</taxon>
        <taxon>Bacteroidota</taxon>
        <taxon>Cytophagia</taxon>
        <taxon>Cytophagales</taxon>
        <taxon>Hymenobacteraceae</taxon>
        <taxon>Hymenobacter</taxon>
    </lineage>
</organism>
<evidence type="ECO:0000313" key="2">
    <source>
        <dbReference type="Proteomes" id="UP001167796"/>
    </source>
</evidence>
<sequence>MTPEELLRAIQATKEALDSLDYLTSFSEGIGAKNKVKKKLAKQYYHLLIQLPNHV</sequence>
<protein>
    <submittedName>
        <fullName evidence="1">Uncharacterized protein</fullName>
    </submittedName>
</protein>
<name>A0ABT9ADW5_9BACT</name>
<accession>A0ABT9ADW5</accession>
<comment type="caution">
    <text evidence="1">The sequence shown here is derived from an EMBL/GenBank/DDBJ whole genome shotgun (WGS) entry which is preliminary data.</text>
</comment>
<reference evidence="1" key="1">
    <citation type="submission" date="2023-07" db="EMBL/GenBank/DDBJ databases">
        <authorList>
            <person name="Kim M.K."/>
        </authorList>
    </citation>
    <scope>NUCLEOTIDE SEQUENCE</scope>
    <source>
        <strain evidence="1">M29</strain>
    </source>
</reference>
<dbReference type="EMBL" id="JAUQSX010000007">
    <property type="protein sequence ID" value="MDO7847607.1"/>
    <property type="molecule type" value="Genomic_DNA"/>
</dbReference>